<sequence length="198" mass="21975">MASFLRSYNALLLRRPMATQCVTAAVLFGAGDVVAQQVVEGKGKNHDLARTARLTFYGGALFGPAMTKWYQFLNRIKFPSPTKALMYRVWLDQAILTPVAVAFFYGSMSVLEGKPNEAVDRVKAAYVPTLIRNWGVYIPTQLINFSIIPPHLRFVTVSIVSLFWNTYLSASNASHEKAQREAAEQAGLATVEKLQTVD</sequence>
<evidence type="ECO:0000256" key="6">
    <source>
        <dbReference type="RuleBase" id="RU363053"/>
    </source>
</evidence>
<dbReference type="GO" id="GO:0016020">
    <property type="term" value="C:membrane"/>
    <property type="evidence" value="ECO:0007669"/>
    <property type="project" value="UniProtKB-SubCell"/>
</dbReference>
<keyword evidence="5" id="KW-0472">Membrane</keyword>
<dbReference type="GO" id="GO:0005739">
    <property type="term" value="C:mitochondrion"/>
    <property type="evidence" value="ECO:0007669"/>
    <property type="project" value="TreeGrafter"/>
</dbReference>
<evidence type="ECO:0000313" key="7">
    <source>
        <dbReference type="EMBL" id="CAA7263576.1"/>
    </source>
</evidence>
<evidence type="ECO:0000313" key="8">
    <source>
        <dbReference type="Proteomes" id="UP000467700"/>
    </source>
</evidence>
<evidence type="ECO:0000256" key="1">
    <source>
        <dbReference type="ARBA" id="ARBA00004141"/>
    </source>
</evidence>
<accession>A0A8S0WB12</accession>
<dbReference type="PANTHER" id="PTHR11266">
    <property type="entry name" value="PEROXISOMAL MEMBRANE PROTEIN 2, PXMP2 MPV17"/>
    <property type="match status" value="1"/>
</dbReference>
<keyword evidence="4" id="KW-1133">Transmembrane helix</keyword>
<gene>
    <name evidence="7" type="ORF">AAE3_LOCUS5850</name>
</gene>
<dbReference type="OrthoDB" id="430207at2759"/>
<dbReference type="PANTHER" id="PTHR11266:SF17">
    <property type="entry name" value="PROTEIN MPV17"/>
    <property type="match status" value="1"/>
</dbReference>
<dbReference type="AlphaFoldDB" id="A0A8S0WB12"/>
<name>A0A8S0WB12_CYCAE</name>
<comment type="caution">
    <text evidence="7">The sequence shown here is derived from an EMBL/GenBank/DDBJ whole genome shotgun (WGS) entry which is preliminary data.</text>
</comment>
<dbReference type="Pfam" id="PF04117">
    <property type="entry name" value="Mpv17_PMP22"/>
    <property type="match status" value="1"/>
</dbReference>
<protein>
    <submittedName>
        <fullName evidence="7">Uncharacterized protein</fullName>
    </submittedName>
</protein>
<comment type="similarity">
    <text evidence="2 6">Belongs to the peroxisomal membrane protein PXMP2/4 family.</text>
</comment>
<evidence type="ECO:0000256" key="3">
    <source>
        <dbReference type="ARBA" id="ARBA00022692"/>
    </source>
</evidence>
<comment type="subcellular location">
    <subcellularLocation>
        <location evidence="1">Membrane</location>
        <topology evidence="1">Multi-pass membrane protein</topology>
    </subcellularLocation>
</comment>
<reference evidence="7 8" key="1">
    <citation type="submission" date="2020-01" db="EMBL/GenBank/DDBJ databases">
        <authorList>
            <person name="Gupta K D."/>
        </authorList>
    </citation>
    <scope>NUCLEOTIDE SEQUENCE [LARGE SCALE GENOMIC DNA]</scope>
</reference>
<proteinExistence type="inferred from homology"/>
<dbReference type="InterPro" id="IPR007248">
    <property type="entry name" value="Mpv17_PMP22"/>
</dbReference>
<keyword evidence="8" id="KW-1185">Reference proteome</keyword>
<keyword evidence="3" id="KW-0812">Transmembrane</keyword>
<dbReference type="Proteomes" id="UP000467700">
    <property type="component" value="Unassembled WGS sequence"/>
</dbReference>
<dbReference type="EMBL" id="CACVBS010000040">
    <property type="protein sequence ID" value="CAA7263576.1"/>
    <property type="molecule type" value="Genomic_DNA"/>
</dbReference>
<evidence type="ECO:0000256" key="4">
    <source>
        <dbReference type="ARBA" id="ARBA00022989"/>
    </source>
</evidence>
<organism evidence="7 8">
    <name type="scientific">Cyclocybe aegerita</name>
    <name type="common">Black poplar mushroom</name>
    <name type="synonym">Agrocybe aegerita</name>
    <dbReference type="NCBI Taxonomy" id="1973307"/>
    <lineage>
        <taxon>Eukaryota</taxon>
        <taxon>Fungi</taxon>
        <taxon>Dikarya</taxon>
        <taxon>Basidiomycota</taxon>
        <taxon>Agaricomycotina</taxon>
        <taxon>Agaricomycetes</taxon>
        <taxon>Agaricomycetidae</taxon>
        <taxon>Agaricales</taxon>
        <taxon>Agaricineae</taxon>
        <taxon>Bolbitiaceae</taxon>
        <taxon>Cyclocybe</taxon>
    </lineage>
</organism>
<evidence type="ECO:0000256" key="2">
    <source>
        <dbReference type="ARBA" id="ARBA00006824"/>
    </source>
</evidence>
<evidence type="ECO:0000256" key="5">
    <source>
        <dbReference type="ARBA" id="ARBA00023136"/>
    </source>
</evidence>